<accession>A0A0P0VQ68</accession>
<gene>
    <name evidence="2" type="ordered locus">Os02g0779500</name>
    <name evidence="2" type="ORF">OSNPB_020779500</name>
</gene>
<dbReference type="AlphaFoldDB" id="A0A0P0VQ68"/>
<feature type="non-terminal residue" evidence="2">
    <location>
        <position position="1"/>
    </location>
</feature>
<reference evidence="2 3" key="3">
    <citation type="journal article" date="2013" name="Rice">
        <title>Improvement of the Oryza sativa Nipponbare reference genome using next generation sequence and optical map data.</title>
        <authorList>
            <person name="Kawahara Y."/>
            <person name="de la Bastide M."/>
            <person name="Hamilton J.P."/>
            <person name="Kanamori H."/>
            <person name="McCombie W.R."/>
            <person name="Ouyang S."/>
            <person name="Schwartz D.C."/>
            <person name="Tanaka T."/>
            <person name="Wu J."/>
            <person name="Zhou S."/>
            <person name="Childs K.L."/>
            <person name="Davidson R.M."/>
            <person name="Lin H."/>
            <person name="Quesada-Ocampo L."/>
            <person name="Vaillancourt B."/>
            <person name="Sakai H."/>
            <person name="Lee S.S."/>
            <person name="Kim J."/>
            <person name="Numa H."/>
            <person name="Itoh T."/>
            <person name="Buell C.R."/>
            <person name="Matsumoto T."/>
        </authorList>
    </citation>
    <scope>NUCLEOTIDE SEQUENCE [LARGE SCALE GENOMIC DNA]</scope>
    <source>
        <strain evidence="3">cv. Nipponbare</strain>
    </source>
</reference>
<keyword evidence="3" id="KW-1185">Reference proteome</keyword>
<protein>
    <submittedName>
        <fullName evidence="2">Os02g0779500 protein</fullName>
    </submittedName>
</protein>
<evidence type="ECO:0000313" key="3">
    <source>
        <dbReference type="Proteomes" id="UP000059680"/>
    </source>
</evidence>
<evidence type="ECO:0000313" key="2">
    <source>
        <dbReference type="EMBL" id="BAS81203.1"/>
    </source>
</evidence>
<name>A0A0P0VQ68_ORYSJ</name>
<dbReference type="PaxDb" id="39947-A0A0P0VQ68"/>
<proteinExistence type="predicted"/>
<feature type="compositionally biased region" description="Polar residues" evidence="1">
    <location>
        <begin position="7"/>
        <end position="16"/>
    </location>
</feature>
<dbReference type="EMBL" id="AP014958">
    <property type="protein sequence ID" value="BAS81203.1"/>
    <property type="molecule type" value="Genomic_DNA"/>
</dbReference>
<reference evidence="3" key="1">
    <citation type="journal article" date="2005" name="Nature">
        <title>The map-based sequence of the rice genome.</title>
        <authorList>
            <consortium name="International rice genome sequencing project (IRGSP)"/>
            <person name="Matsumoto T."/>
            <person name="Wu J."/>
            <person name="Kanamori H."/>
            <person name="Katayose Y."/>
            <person name="Fujisawa M."/>
            <person name="Namiki N."/>
            <person name="Mizuno H."/>
            <person name="Yamamoto K."/>
            <person name="Antonio B.A."/>
            <person name="Baba T."/>
            <person name="Sakata K."/>
            <person name="Nagamura Y."/>
            <person name="Aoki H."/>
            <person name="Arikawa K."/>
            <person name="Arita K."/>
            <person name="Bito T."/>
            <person name="Chiden Y."/>
            <person name="Fujitsuka N."/>
            <person name="Fukunaka R."/>
            <person name="Hamada M."/>
            <person name="Harada C."/>
            <person name="Hayashi A."/>
            <person name="Hijishita S."/>
            <person name="Honda M."/>
            <person name="Hosokawa S."/>
            <person name="Ichikawa Y."/>
            <person name="Idonuma A."/>
            <person name="Iijima M."/>
            <person name="Ikeda M."/>
            <person name="Ikeno M."/>
            <person name="Ito K."/>
            <person name="Ito S."/>
            <person name="Ito T."/>
            <person name="Ito Y."/>
            <person name="Ito Y."/>
            <person name="Iwabuchi A."/>
            <person name="Kamiya K."/>
            <person name="Karasawa W."/>
            <person name="Kurita K."/>
            <person name="Katagiri S."/>
            <person name="Kikuta A."/>
            <person name="Kobayashi H."/>
            <person name="Kobayashi N."/>
            <person name="Machita K."/>
            <person name="Maehara T."/>
            <person name="Masukawa M."/>
            <person name="Mizubayashi T."/>
            <person name="Mukai Y."/>
            <person name="Nagasaki H."/>
            <person name="Nagata Y."/>
            <person name="Naito S."/>
            <person name="Nakashima M."/>
            <person name="Nakama Y."/>
            <person name="Nakamichi Y."/>
            <person name="Nakamura M."/>
            <person name="Meguro A."/>
            <person name="Negishi M."/>
            <person name="Ohta I."/>
            <person name="Ohta T."/>
            <person name="Okamoto M."/>
            <person name="Ono N."/>
            <person name="Saji S."/>
            <person name="Sakaguchi M."/>
            <person name="Sakai K."/>
            <person name="Shibata M."/>
            <person name="Shimokawa T."/>
            <person name="Song J."/>
            <person name="Takazaki Y."/>
            <person name="Terasawa K."/>
            <person name="Tsugane M."/>
            <person name="Tsuji K."/>
            <person name="Ueda S."/>
            <person name="Waki K."/>
            <person name="Yamagata H."/>
            <person name="Yamamoto M."/>
            <person name="Yamamoto S."/>
            <person name="Yamane H."/>
            <person name="Yoshiki S."/>
            <person name="Yoshihara R."/>
            <person name="Yukawa K."/>
            <person name="Zhong H."/>
            <person name="Yano M."/>
            <person name="Yuan Q."/>
            <person name="Ouyang S."/>
            <person name="Liu J."/>
            <person name="Jones K.M."/>
            <person name="Gansberger K."/>
            <person name="Moffat K."/>
            <person name="Hill J."/>
            <person name="Bera J."/>
            <person name="Fadrosh D."/>
            <person name="Jin S."/>
            <person name="Johri S."/>
            <person name="Kim M."/>
            <person name="Overton L."/>
            <person name="Reardon M."/>
            <person name="Tsitrin T."/>
            <person name="Vuong H."/>
            <person name="Weaver B."/>
            <person name="Ciecko A."/>
            <person name="Tallon L."/>
            <person name="Jackson J."/>
            <person name="Pai G."/>
            <person name="Aken S.V."/>
            <person name="Utterback T."/>
            <person name="Reidmuller S."/>
            <person name="Feldblyum T."/>
            <person name="Hsiao J."/>
            <person name="Zismann V."/>
            <person name="Iobst S."/>
            <person name="de Vazeille A.R."/>
            <person name="Buell C.R."/>
            <person name="Ying K."/>
            <person name="Li Y."/>
            <person name="Lu T."/>
            <person name="Huang Y."/>
            <person name="Zhao Q."/>
            <person name="Feng Q."/>
            <person name="Zhang L."/>
            <person name="Zhu J."/>
            <person name="Weng Q."/>
            <person name="Mu J."/>
            <person name="Lu Y."/>
            <person name="Fan D."/>
            <person name="Liu Y."/>
            <person name="Guan J."/>
            <person name="Zhang Y."/>
            <person name="Yu S."/>
            <person name="Liu X."/>
            <person name="Zhang Y."/>
            <person name="Hong G."/>
            <person name="Han B."/>
            <person name="Choisne N."/>
            <person name="Demange N."/>
            <person name="Orjeda G."/>
            <person name="Samain S."/>
            <person name="Cattolico L."/>
            <person name="Pelletier E."/>
            <person name="Couloux A."/>
            <person name="Segurens B."/>
            <person name="Wincker P."/>
            <person name="D'Hont A."/>
            <person name="Scarpelli C."/>
            <person name="Weissenbach J."/>
            <person name="Salanoubat M."/>
            <person name="Quetier F."/>
            <person name="Yu Y."/>
            <person name="Kim H.R."/>
            <person name="Rambo T."/>
            <person name="Currie J."/>
            <person name="Collura K."/>
            <person name="Luo M."/>
            <person name="Yang T."/>
            <person name="Ammiraju J.S.S."/>
            <person name="Engler F."/>
            <person name="Soderlund C."/>
            <person name="Wing R.A."/>
            <person name="Palmer L.E."/>
            <person name="de la Bastide M."/>
            <person name="Spiegel L."/>
            <person name="Nascimento L."/>
            <person name="Zutavern T."/>
            <person name="O'Shaughnessy A."/>
            <person name="Dike S."/>
            <person name="Dedhia N."/>
            <person name="Preston R."/>
            <person name="Balija V."/>
            <person name="McCombie W.R."/>
            <person name="Chow T."/>
            <person name="Chen H."/>
            <person name="Chung M."/>
            <person name="Chen C."/>
            <person name="Shaw J."/>
            <person name="Wu H."/>
            <person name="Hsiao K."/>
            <person name="Chao Y."/>
            <person name="Chu M."/>
            <person name="Cheng C."/>
            <person name="Hour A."/>
            <person name="Lee P."/>
            <person name="Lin S."/>
            <person name="Lin Y."/>
            <person name="Liou J."/>
            <person name="Liu S."/>
            <person name="Hsing Y."/>
            <person name="Raghuvanshi S."/>
            <person name="Mohanty A."/>
            <person name="Bharti A.K."/>
            <person name="Gaur A."/>
            <person name="Gupta V."/>
            <person name="Kumar D."/>
            <person name="Ravi V."/>
            <person name="Vij S."/>
            <person name="Kapur A."/>
            <person name="Khurana P."/>
            <person name="Khurana P."/>
            <person name="Khurana J.P."/>
            <person name="Tyagi A.K."/>
            <person name="Gaikwad K."/>
            <person name="Singh A."/>
            <person name="Dalal V."/>
            <person name="Srivastava S."/>
            <person name="Dixit A."/>
            <person name="Pal A.K."/>
            <person name="Ghazi I.A."/>
            <person name="Yadav M."/>
            <person name="Pandit A."/>
            <person name="Bhargava A."/>
            <person name="Sureshbabu K."/>
            <person name="Batra K."/>
            <person name="Sharma T.R."/>
            <person name="Mohapatra T."/>
            <person name="Singh N.K."/>
            <person name="Messing J."/>
            <person name="Nelson A.B."/>
            <person name="Fuks G."/>
            <person name="Kavchok S."/>
            <person name="Keizer G."/>
            <person name="Linton E."/>
            <person name="Llaca V."/>
            <person name="Song R."/>
            <person name="Tanyolac B."/>
            <person name="Young S."/>
            <person name="Ho-Il K."/>
            <person name="Hahn J.H."/>
            <person name="Sangsakoo G."/>
            <person name="Vanavichit A."/>
            <person name="de Mattos Luiz.A.T."/>
            <person name="Zimmer P.D."/>
            <person name="Malone G."/>
            <person name="Dellagostin O."/>
            <person name="de Oliveira A.C."/>
            <person name="Bevan M."/>
            <person name="Bancroft I."/>
            <person name="Minx P."/>
            <person name="Cordum H."/>
            <person name="Wilson R."/>
            <person name="Cheng Z."/>
            <person name="Jin W."/>
            <person name="Jiang J."/>
            <person name="Leong S.A."/>
            <person name="Iwama H."/>
            <person name="Gojobori T."/>
            <person name="Itoh T."/>
            <person name="Niimura Y."/>
            <person name="Fujii Y."/>
            <person name="Habara T."/>
            <person name="Sakai H."/>
            <person name="Sato Y."/>
            <person name="Wilson G."/>
            <person name="Kumar K."/>
            <person name="McCouch S."/>
            <person name="Juretic N."/>
            <person name="Hoen D."/>
            <person name="Wright S."/>
            <person name="Bruskiewich R."/>
            <person name="Bureau T."/>
            <person name="Miyao A."/>
            <person name="Hirochika H."/>
            <person name="Nishikawa T."/>
            <person name="Kadowaki K."/>
            <person name="Sugiura M."/>
            <person name="Burr B."/>
            <person name="Sasaki T."/>
        </authorList>
    </citation>
    <scope>NUCLEOTIDE SEQUENCE [LARGE SCALE GENOMIC DNA]</scope>
    <source>
        <strain evidence="3">cv. Nipponbare</strain>
    </source>
</reference>
<organism evidence="2 3">
    <name type="scientific">Oryza sativa subsp. japonica</name>
    <name type="common">Rice</name>
    <dbReference type="NCBI Taxonomy" id="39947"/>
    <lineage>
        <taxon>Eukaryota</taxon>
        <taxon>Viridiplantae</taxon>
        <taxon>Streptophyta</taxon>
        <taxon>Embryophyta</taxon>
        <taxon>Tracheophyta</taxon>
        <taxon>Spermatophyta</taxon>
        <taxon>Magnoliopsida</taxon>
        <taxon>Liliopsida</taxon>
        <taxon>Poales</taxon>
        <taxon>Poaceae</taxon>
        <taxon>BOP clade</taxon>
        <taxon>Oryzoideae</taxon>
        <taxon>Oryzeae</taxon>
        <taxon>Oryzinae</taxon>
        <taxon>Oryza</taxon>
        <taxon>Oryza sativa</taxon>
    </lineage>
</organism>
<feature type="region of interest" description="Disordered" evidence="1">
    <location>
        <begin position="1"/>
        <end position="30"/>
    </location>
</feature>
<evidence type="ECO:0000256" key="1">
    <source>
        <dbReference type="SAM" id="MobiDB-lite"/>
    </source>
</evidence>
<dbReference type="Proteomes" id="UP000059680">
    <property type="component" value="Chromosome 2"/>
</dbReference>
<feature type="non-terminal residue" evidence="2">
    <location>
        <position position="30"/>
    </location>
</feature>
<reference evidence="2 3" key="2">
    <citation type="journal article" date="2013" name="Plant Cell Physiol.">
        <title>Rice Annotation Project Database (RAP-DB): an integrative and interactive database for rice genomics.</title>
        <authorList>
            <person name="Sakai H."/>
            <person name="Lee S.S."/>
            <person name="Tanaka T."/>
            <person name="Numa H."/>
            <person name="Kim J."/>
            <person name="Kawahara Y."/>
            <person name="Wakimoto H."/>
            <person name="Yang C.C."/>
            <person name="Iwamoto M."/>
            <person name="Abe T."/>
            <person name="Yamada Y."/>
            <person name="Muto A."/>
            <person name="Inokuchi H."/>
            <person name="Ikemura T."/>
            <person name="Matsumoto T."/>
            <person name="Sasaki T."/>
            <person name="Itoh T."/>
        </authorList>
    </citation>
    <scope>NUCLEOTIDE SEQUENCE [LARGE SCALE GENOMIC DNA]</scope>
    <source>
        <strain evidence="3">cv. Nipponbare</strain>
    </source>
</reference>
<dbReference type="InParanoid" id="A0A0P0VQ68"/>
<sequence>LYLLRNPPTTRSSLRGSHNRIKVETQSLGV</sequence>